<protein>
    <recommendedName>
        <fullName evidence="6">WAT1-related protein</fullName>
    </recommendedName>
</protein>
<dbReference type="InterPro" id="IPR037185">
    <property type="entry name" value="EmrE-like"/>
</dbReference>
<evidence type="ECO:0000256" key="4">
    <source>
        <dbReference type="ARBA" id="ARBA00022989"/>
    </source>
</evidence>
<feature type="transmembrane region" description="Helical" evidence="6">
    <location>
        <begin position="210"/>
        <end position="229"/>
    </location>
</feature>
<organism evidence="8 9">
    <name type="scientific">[Myrmecia] bisecta</name>
    <dbReference type="NCBI Taxonomy" id="41462"/>
    <lineage>
        <taxon>Eukaryota</taxon>
        <taxon>Viridiplantae</taxon>
        <taxon>Chlorophyta</taxon>
        <taxon>core chlorophytes</taxon>
        <taxon>Trebouxiophyceae</taxon>
        <taxon>Trebouxiales</taxon>
        <taxon>Trebouxiaceae</taxon>
        <taxon>Myrmecia</taxon>
    </lineage>
</organism>
<proteinExistence type="inferred from homology"/>
<comment type="subcellular location">
    <subcellularLocation>
        <location evidence="1 6">Membrane</location>
        <topology evidence="1 6">Multi-pass membrane protein</topology>
    </subcellularLocation>
</comment>
<name>A0AAW1R4D2_9CHLO</name>
<dbReference type="AlphaFoldDB" id="A0AAW1R4D2"/>
<evidence type="ECO:0000313" key="9">
    <source>
        <dbReference type="Proteomes" id="UP001489004"/>
    </source>
</evidence>
<dbReference type="Pfam" id="PF00892">
    <property type="entry name" value="EamA"/>
    <property type="match status" value="2"/>
</dbReference>
<evidence type="ECO:0000256" key="3">
    <source>
        <dbReference type="ARBA" id="ARBA00022692"/>
    </source>
</evidence>
<accession>A0AAW1R4D2</accession>
<comment type="caution">
    <text evidence="8">The sequence shown here is derived from an EMBL/GenBank/DDBJ whole genome shotgun (WGS) entry which is preliminary data.</text>
</comment>
<dbReference type="PANTHER" id="PTHR31218">
    <property type="entry name" value="WAT1-RELATED PROTEIN"/>
    <property type="match status" value="1"/>
</dbReference>
<evidence type="ECO:0000313" key="8">
    <source>
        <dbReference type="EMBL" id="KAK9828607.1"/>
    </source>
</evidence>
<feature type="transmembrane region" description="Helical" evidence="6">
    <location>
        <begin position="122"/>
        <end position="142"/>
    </location>
</feature>
<feature type="domain" description="EamA" evidence="7">
    <location>
        <begin position="85"/>
        <end position="192"/>
    </location>
</feature>
<feature type="transmembrane region" description="Helical" evidence="6">
    <location>
        <begin position="178"/>
        <end position="198"/>
    </location>
</feature>
<keyword evidence="4 6" id="KW-1133">Transmembrane helix</keyword>
<dbReference type="GO" id="GO:0022857">
    <property type="term" value="F:transmembrane transporter activity"/>
    <property type="evidence" value="ECO:0007669"/>
    <property type="project" value="InterPro"/>
</dbReference>
<dbReference type="EMBL" id="JALJOR010000001">
    <property type="protein sequence ID" value="KAK9828607.1"/>
    <property type="molecule type" value="Genomic_DNA"/>
</dbReference>
<feature type="transmembrane region" description="Helical" evidence="6">
    <location>
        <begin position="270"/>
        <end position="289"/>
    </location>
</feature>
<feature type="transmembrane region" description="Helical" evidence="6">
    <location>
        <begin position="148"/>
        <end position="166"/>
    </location>
</feature>
<dbReference type="SUPFAM" id="SSF103481">
    <property type="entry name" value="Multidrug resistance efflux transporter EmrE"/>
    <property type="match status" value="2"/>
</dbReference>
<gene>
    <name evidence="8" type="ORF">WJX72_001011</name>
</gene>
<feature type="transmembrane region" description="Helical" evidence="6">
    <location>
        <begin position="238"/>
        <end position="258"/>
    </location>
</feature>
<evidence type="ECO:0000256" key="1">
    <source>
        <dbReference type="ARBA" id="ARBA00004141"/>
    </source>
</evidence>
<dbReference type="InterPro" id="IPR000620">
    <property type="entry name" value="EamA_dom"/>
</dbReference>
<feature type="domain" description="EamA" evidence="7">
    <location>
        <begin position="215"/>
        <end position="308"/>
    </location>
</feature>
<evidence type="ECO:0000256" key="6">
    <source>
        <dbReference type="RuleBase" id="RU363077"/>
    </source>
</evidence>
<evidence type="ECO:0000256" key="5">
    <source>
        <dbReference type="ARBA" id="ARBA00023136"/>
    </source>
</evidence>
<evidence type="ECO:0000256" key="2">
    <source>
        <dbReference type="ARBA" id="ARBA00007635"/>
    </source>
</evidence>
<dbReference type="GO" id="GO:0016020">
    <property type="term" value="C:membrane"/>
    <property type="evidence" value="ECO:0007669"/>
    <property type="project" value="UniProtKB-SubCell"/>
</dbReference>
<keyword evidence="5 6" id="KW-0472">Membrane</keyword>
<sequence length="346" mass="37064">MAPSTLPGRLKKSKRDAVPELGDNGEYELVIASEIPETPTRKADGIQPTKAWHCQVALAITQTAFCVGSVYLKSCLKKVDSSKGESFHPIIYAFLREVIAGPIMCCLAFYESGALPKRADLLRVGALGLCLFFNQLFFIIGIDLSGVVVATCMQPTIPVFTAMIAVMLQLEQGSLQKFLGIGLAVGGSVCMVLGGVSGSGHHTAAEGRNMLLGNLCLLANTLAMALYFLSAKQLVQSVLFGPLLYWIFICSVVGYYVVTWATQFLPASQVAAFQCLQPFVGTVLAFFVLGEEPSLWDLGAVGVVVGLITIAKDKGALEASPIVTRLRKIMSHPTALAALYKPEQKL</sequence>
<evidence type="ECO:0000259" key="7">
    <source>
        <dbReference type="Pfam" id="PF00892"/>
    </source>
</evidence>
<comment type="similarity">
    <text evidence="2 6">Belongs to the drug/metabolite transporter (DMT) superfamily. Plant drug/metabolite exporter (P-DME) (TC 2.A.7.4) family.</text>
</comment>
<keyword evidence="3 6" id="KW-0812">Transmembrane</keyword>
<dbReference type="InterPro" id="IPR030184">
    <property type="entry name" value="WAT1-related"/>
</dbReference>
<reference evidence="8 9" key="1">
    <citation type="journal article" date="2024" name="Nat. Commun.">
        <title>Phylogenomics reveals the evolutionary origins of lichenization in chlorophyte algae.</title>
        <authorList>
            <person name="Puginier C."/>
            <person name="Libourel C."/>
            <person name="Otte J."/>
            <person name="Skaloud P."/>
            <person name="Haon M."/>
            <person name="Grisel S."/>
            <person name="Petersen M."/>
            <person name="Berrin J.G."/>
            <person name="Delaux P.M."/>
            <person name="Dal Grande F."/>
            <person name="Keller J."/>
        </authorList>
    </citation>
    <scope>NUCLEOTIDE SEQUENCE [LARGE SCALE GENOMIC DNA]</scope>
    <source>
        <strain evidence="8 9">SAG 2043</strain>
    </source>
</reference>
<keyword evidence="9" id="KW-1185">Reference proteome</keyword>
<dbReference type="Proteomes" id="UP001489004">
    <property type="component" value="Unassembled WGS sequence"/>
</dbReference>
<feature type="transmembrane region" description="Helical" evidence="6">
    <location>
        <begin position="90"/>
        <end position="110"/>
    </location>
</feature>